<keyword evidence="11" id="KW-1185">Reference proteome</keyword>
<evidence type="ECO:0000256" key="2">
    <source>
        <dbReference type="ARBA" id="ARBA00006370"/>
    </source>
</evidence>
<protein>
    <recommendedName>
        <fullName evidence="4">Phosphatidylglycerol/phosphatidylinositol transfer protein</fullName>
    </recommendedName>
</protein>
<evidence type="ECO:0000256" key="3">
    <source>
        <dbReference type="ARBA" id="ARBA00011245"/>
    </source>
</evidence>
<dbReference type="InterPro" id="IPR036846">
    <property type="entry name" value="GM2-AP_sf"/>
</dbReference>
<evidence type="ECO:0000256" key="1">
    <source>
        <dbReference type="ARBA" id="ARBA00002053"/>
    </source>
</evidence>
<organism evidence="10 11">
    <name type="scientific">Marasmius tenuissimus</name>
    <dbReference type="NCBI Taxonomy" id="585030"/>
    <lineage>
        <taxon>Eukaryota</taxon>
        <taxon>Fungi</taxon>
        <taxon>Dikarya</taxon>
        <taxon>Basidiomycota</taxon>
        <taxon>Agaricomycotina</taxon>
        <taxon>Agaricomycetes</taxon>
        <taxon>Agaricomycetidae</taxon>
        <taxon>Agaricales</taxon>
        <taxon>Marasmiineae</taxon>
        <taxon>Marasmiaceae</taxon>
        <taxon>Marasmius</taxon>
    </lineage>
</organism>
<evidence type="ECO:0000259" key="9">
    <source>
        <dbReference type="SMART" id="SM00737"/>
    </source>
</evidence>
<dbReference type="Proteomes" id="UP001437256">
    <property type="component" value="Unassembled WGS sequence"/>
</dbReference>
<dbReference type="InterPro" id="IPR003172">
    <property type="entry name" value="ML_dom"/>
</dbReference>
<evidence type="ECO:0000256" key="5">
    <source>
        <dbReference type="ARBA" id="ARBA00022448"/>
    </source>
</evidence>
<dbReference type="PANTHER" id="PTHR11306">
    <property type="entry name" value="NIEMANN PICK TYPE C2 PROTEIN NPC2-RELATED"/>
    <property type="match status" value="1"/>
</dbReference>
<dbReference type="SMART" id="SM00737">
    <property type="entry name" value="ML"/>
    <property type="match status" value="1"/>
</dbReference>
<dbReference type="CDD" id="cd00917">
    <property type="entry name" value="PG-PI_TP"/>
    <property type="match status" value="1"/>
</dbReference>
<comment type="similarity">
    <text evidence="2">Belongs to the NPC2 family.</text>
</comment>
<comment type="caution">
    <text evidence="10">The sequence shown here is derived from an EMBL/GenBank/DDBJ whole genome shotgun (WGS) entry which is preliminary data.</text>
</comment>
<accession>A0ABR3ADP1</accession>
<dbReference type="InterPro" id="IPR033917">
    <property type="entry name" value="ML_PG-PI_TP"/>
</dbReference>
<evidence type="ECO:0000313" key="11">
    <source>
        <dbReference type="Proteomes" id="UP001437256"/>
    </source>
</evidence>
<evidence type="ECO:0000256" key="8">
    <source>
        <dbReference type="SAM" id="SignalP"/>
    </source>
</evidence>
<keyword evidence="7" id="KW-0445">Lipid transport</keyword>
<comment type="subunit">
    <text evidence="3">Monomer.</text>
</comment>
<keyword evidence="6 8" id="KW-0732">Signal</keyword>
<dbReference type="InterPro" id="IPR039670">
    <property type="entry name" value="NPC2-like"/>
</dbReference>
<reference evidence="10 11" key="1">
    <citation type="submission" date="2024-05" db="EMBL/GenBank/DDBJ databases">
        <title>A draft genome resource for the thread blight pathogen Marasmius tenuissimus strain MS-2.</title>
        <authorList>
            <person name="Yulfo-Soto G.E."/>
            <person name="Baruah I.K."/>
            <person name="Amoako-Attah I."/>
            <person name="Bukari Y."/>
            <person name="Meinhardt L.W."/>
            <person name="Bailey B.A."/>
            <person name="Cohen S.P."/>
        </authorList>
    </citation>
    <scope>NUCLEOTIDE SEQUENCE [LARGE SCALE GENOMIC DNA]</scope>
    <source>
        <strain evidence="10 11">MS-2</strain>
    </source>
</reference>
<evidence type="ECO:0000256" key="6">
    <source>
        <dbReference type="ARBA" id="ARBA00022729"/>
    </source>
</evidence>
<sequence length="170" mass="18572">MMRRSLAGLLCLFTIANAVSIQSPFKSDGTVHTTDSWSWDSCGGPDDIIQINSIEVSPDPPQPGKELSVKVNGVAKEQVEDGATADVVVKLGLIKLLSKTFDICEEARKANASIQCPIEAGTHEVTQVVELPKEIPKAKFKVTAQGYTKDEKDLFCVNLTVDFIKFPHVW</sequence>
<dbReference type="SUPFAM" id="SSF81296">
    <property type="entry name" value="E set domains"/>
    <property type="match status" value="1"/>
</dbReference>
<dbReference type="InterPro" id="IPR014756">
    <property type="entry name" value="Ig_E-set"/>
</dbReference>
<dbReference type="Pfam" id="PF02221">
    <property type="entry name" value="E1_DerP2_DerF2"/>
    <property type="match status" value="1"/>
</dbReference>
<feature type="signal peptide" evidence="8">
    <location>
        <begin position="1"/>
        <end position="18"/>
    </location>
</feature>
<gene>
    <name evidence="10" type="ORF">AAF712_000974</name>
</gene>
<evidence type="ECO:0000256" key="4">
    <source>
        <dbReference type="ARBA" id="ARBA00016056"/>
    </source>
</evidence>
<dbReference type="EMBL" id="JBBXMP010000002">
    <property type="protein sequence ID" value="KAL0072051.1"/>
    <property type="molecule type" value="Genomic_DNA"/>
</dbReference>
<keyword evidence="5" id="KW-0813">Transport</keyword>
<evidence type="ECO:0000256" key="7">
    <source>
        <dbReference type="ARBA" id="ARBA00023055"/>
    </source>
</evidence>
<feature type="chain" id="PRO_5047168428" description="Phosphatidylglycerol/phosphatidylinositol transfer protein" evidence="8">
    <location>
        <begin position="19"/>
        <end position="170"/>
    </location>
</feature>
<dbReference type="PANTHER" id="PTHR11306:SF0">
    <property type="entry name" value="PHOSPHATIDYLGLYCEROL_PHOSPHATIDYLINOSITOL TRANSFER PROTEIN"/>
    <property type="match status" value="1"/>
</dbReference>
<comment type="function">
    <text evidence="1">Catalyzes the intermembrane transfer of phosphatidylglycerol and phosphatidylinositol.</text>
</comment>
<feature type="domain" description="MD-2-related lipid-recognition" evidence="9">
    <location>
        <begin position="39"/>
        <end position="161"/>
    </location>
</feature>
<name>A0ABR3ADP1_9AGAR</name>
<dbReference type="Gene3D" id="2.70.220.10">
    <property type="entry name" value="Ganglioside GM2 activator"/>
    <property type="match status" value="2"/>
</dbReference>
<proteinExistence type="inferred from homology"/>
<evidence type="ECO:0000313" key="10">
    <source>
        <dbReference type="EMBL" id="KAL0072051.1"/>
    </source>
</evidence>